<proteinExistence type="predicted"/>
<dbReference type="Proteomes" id="UP000696485">
    <property type="component" value="Unassembled WGS sequence"/>
</dbReference>
<sequence>GALSTISAPKIEKHVKDFHKYCPNNVYVSMRAQMRTPPILGHTLKPLLSVYGSQHRSRPRVEWQGPDSAPLDKA</sequence>
<gene>
    <name evidence="2" type="ORF">BG006_008639</name>
</gene>
<dbReference type="AlphaFoldDB" id="A0A9P5VJG1"/>
<feature type="region of interest" description="Disordered" evidence="1">
    <location>
        <begin position="55"/>
        <end position="74"/>
    </location>
</feature>
<evidence type="ECO:0000313" key="3">
    <source>
        <dbReference type="Proteomes" id="UP000696485"/>
    </source>
</evidence>
<protein>
    <submittedName>
        <fullName evidence="2">Uncharacterized protein</fullName>
    </submittedName>
</protein>
<evidence type="ECO:0000313" key="2">
    <source>
        <dbReference type="EMBL" id="KAF9328132.1"/>
    </source>
</evidence>
<reference evidence="2" key="1">
    <citation type="journal article" date="2020" name="Fungal Divers.">
        <title>Resolving the Mortierellaceae phylogeny through synthesis of multi-gene phylogenetics and phylogenomics.</title>
        <authorList>
            <person name="Vandepol N."/>
            <person name="Liber J."/>
            <person name="Desiro A."/>
            <person name="Na H."/>
            <person name="Kennedy M."/>
            <person name="Barry K."/>
            <person name="Grigoriev I.V."/>
            <person name="Miller A.N."/>
            <person name="O'Donnell K."/>
            <person name="Stajich J.E."/>
            <person name="Bonito G."/>
        </authorList>
    </citation>
    <scope>NUCLEOTIDE SEQUENCE</scope>
    <source>
        <strain evidence="2">NVP1</strain>
    </source>
</reference>
<keyword evidence="3" id="KW-1185">Reference proteome</keyword>
<comment type="caution">
    <text evidence="2">The sequence shown here is derived from an EMBL/GenBank/DDBJ whole genome shotgun (WGS) entry which is preliminary data.</text>
</comment>
<name>A0A9P5VJG1_9FUNG</name>
<dbReference type="EMBL" id="JAAAUY010000594">
    <property type="protein sequence ID" value="KAF9328132.1"/>
    <property type="molecule type" value="Genomic_DNA"/>
</dbReference>
<feature type="non-terminal residue" evidence="2">
    <location>
        <position position="1"/>
    </location>
</feature>
<organism evidence="2 3">
    <name type="scientific">Podila minutissima</name>
    <dbReference type="NCBI Taxonomy" id="64525"/>
    <lineage>
        <taxon>Eukaryota</taxon>
        <taxon>Fungi</taxon>
        <taxon>Fungi incertae sedis</taxon>
        <taxon>Mucoromycota</taxon>
        <taxon>Mortierellomycotina</taxon>
        <taxon>Mortierellomycetes</taxon>
        <taxon>Mortierellales</taxon>
        <taxon>Mortierellaceae</taxon>
        <taxon>Podila</taxon>
    </lineage>
</organism>
<accession>A0A9P5VJG1</accession>
<evidence type="ECO:0000256" key="1">
    <source>
        <dbReference type="SAM" id="MobiDB-lite"/>
    </source>
</evidence>